<protein>
    <submittedName>
        <fullName evidence="8">Asparaginase</fullName>
    </submittedName>
</protein>
<dbReference type="Pfam" id="PF17763">
    <property type="entry name" value="Asparaginase_C"/>
    <property type="match status" value="1"/>
</dbReference>
<dbReference type="Gene3D" id="3.40.50.40">
    <property type="match status" value="1"/>
</dbReference>
<gene>
    <name evidence="8" type="ORF">GL286_04815</name>
</gene>
<feature type="binding site" evidence="4">
    <location>
        <position position="81"/>
    </location>
    <ligand>
        <name>substrate</name>
    </ligand>
</feature>
<dbReference type="InterPro" id="IPR037152">
    <property type="entry name" value="L-asparaginase_N_sf"/>
</dbReference>
<dbReference type="InterPro" id="IPR020827">
    <property type="entry name" value="Asparaginase/glutaminase_AS1"/>
</dbReference>
<dbReference type="InterPro" id="IPR027473">
    <property type="entry name" value="L-asparaginase_C"/>
</dbReference>
<dbReference type="SFLD" id="SFLDS00057">
    <property type="entry name" value="Glutaminase/Asparaginase"/>
    <property type="match status" value="1"/>
</dbReference>
<evidence type="ECO:0000259" key="7">
    <source>
        <dbReference type="Pfam" id="PF17763"/>
    </source>
</evidence>
<evidence type="ECO:0000313" key="9">
    <source>
        <dbReference type="Proteomes" id="UP000478183"/>
    </source>
</evidence>
<dbReference type="PANTHER" id="PTHR11707:SF28">
    <property type="entry name" value="60 KDA LYSOPHOSPHOLIPASE"/>
    <property type="match status" value="1"/>
</dbReference>
<dbReference type="GO" id="GO:0006528">
    <property type="term" value="P:asparagine metabolic process"/>
    <property type="evidence" value="ECO:0007669"/>
    <property type="project" value="InterPro"/>
</dbReference>
<dbReference type="PIRSF" id="PIRSF001220">
    <property type="entry name" value="L-ASNase_gatD"/>
    <property type="match status" value="1"/>
</dbReference>
<comment type="caution">
    <text evidence="8">The sequence shown here is derived from an EMBL/GenBank/DDBJ whole genome shotgun (WGS) entry which is preliminary data.</text>
</comment>
<dbReference type="PIRSF" id="PIRSF500176">
    <property type="entry name" value="L_ASNase"/>
    <property type="match status" value="1"/>
</dbReference>
<dbReference type="OrthoDB" id="9788068at2"/>
<feature type="active site" evidence="5">
    <location>
        <position position="40"/>
    </location>
</feature>
<sequence length="329" mass="33547">MASVARPHPCHFPRAWRNGVPALTSPQKLPLVAVIATGGTIASRKDDNGAASPALTGQALLDLLPPQPLRLRAIELLAKDSSSLTFSDMQAISDAVAKQMADPDIAGIVVMHGTDAMEETSLLVQLQHNAGKPVIFTGAQFSSDSTHADGSINLADALHEALQQSGVRLAFGGRVLPVWGLYKAGSDRADAFALAGRSKAPSLALPASVAGQRVDIVAVHPGADAIHLDASLAAGAQGIILCALGSGNATPEIVEGVSRAVTSGVPVIVSSRVPEGSLTPTYGGGGGGHDLGQAGAIHSRLLRPGQARILLAALLANGATRDEIRQAFA</sequence>
<dbReference type="InterPro" id="IPR027474">
    <property type="entry name" value="L-asparaginase_N"/>
</dbReference>
<comment type="similarity">
    <text evidence="1">Belongs to the asparaginase 1 family.</text>
</comment>
<feature type="domain" description="Asparaginase/glutaminase C-terminal" evidence="7">
    <location>
        <begin position="213"/>
        <end position="328"/>
    </location>
</feature>
<dbReference type="PANTHER" id="PTHR11707">
    <property type="entry name" value="L-ASPARAGINASE"/>
    <property type="match status" value="1"/>
</dbReference>
<feature type="binding site" evidence="4">
    <location>
        <begin position="114"/>
        <end position="115"/>
    </location>
    <ligand>
        <name>substrate</name>
    </ligand>
</feature>
<dbReference type="PROSITE" id="PS51732">
    <property type="entry name" value="ASN_GLN_ASE_3"/>
    <property type="match status" value="1"/>
</dbReference>
<dbReference type="EMBL" id="WMIE01000001">
    <property type="protein sequence ID" value="MTH77049.1"/>
    <property type="molecule type" value="Genomic_DNA"/>
</dbReference>
<proteinExistence type="inferred from homology"/>
<evidence type="ECO:0000256" key="1">
    <source>
        <dbReference type="ARBA" id="ARBA00010518"/>
    </source>
</evidence>
<dbReference type="CDD" id="cd08964">
    <property type="entry name" value="L-asparaginase_II"/>
    <property type="match status" value="1"/>
</dbReference>
<evidence type="ECO:0000259" key="6">
    <source>
        <dbReference type="Pfam" id="PF00710"/>
    </source>
</evidence>
<accession>A0A6L6J8I1</accession>
<name>A0A6L6J8I1_9RHOB</name>
<feature type="domain" description="L-asparaginase N-terminal" evidence="6">
    <location>
        <begin position="32"/>
        <end position="193"/>
    </location>
</feature>
<dbReference type="InterPro" id="IPR036152">
    <property type="entry name" value="Asp/glu_Ase-like_sf"/>
</dbReference>
<dbReference type="Pfam" id="PF00710">
    <property type="entry name" value="Asparaginase"/>
    <property type="match status" value="1"/>
</dbReference>
<dbReference type="GO" id="GO:0004067">
    <property type="term" value="F:asparaginase activity"/>
    <property type="evidence" value="ECO:0007669"/>
    <property type="project" value="UniProtKB-UniRule"/>
</dbReference>
<evidence type="ECO:0000256" key="4">
    <source>
        <dbReference type="PIRSR" id="PIRSR001220-2"/>
    </source>
</evidence>
<dbReference type="InterPro" id="IPR004550">
    <property type="entry name" value="AsnASE_II"/>
</dbReference>
<dbReference type="Gene3D" id="3.40.50.1170">
    <property type="entry name" value="L-asparaginase, N-terminal domain"/>
    <property type="match status" value="1"/>
</dbReference>
<dbReference type="SUPFAM" id="SSF53774">
    <property type="entry name" value="Glutaminase/Asparaginase"/>
    <property type="match status" value="1"/>
</dbReference>
<dbReference type="PRINTS" id="PR00139">
    <property type="entry name" value="ASNGLNASE"/>
</dbReference>
<organism evidence="8 9">
    <name type="scientific">Paracoccus aestuariivivens</name>
    <dbReference type="NCBI Taxonomy" id="1820333"/>
    <lineage>
        <taxon>Bacteria</taxon>
        <taxon>Pseudomonadati</taxon>
        <taxon>Pseudomonadota</taxon>
        <taxon>Alphaproteobacteria</taxon>
        <taxon>Rhodobacterales</taxon>
        <taxon>Paracoccaceae</taxon>
        <taxon>Paracoccus</taxon>
    </lineage>
</organism>
<keyword evidence="2" id="KW-0378">Hydrolase</keyword>
<keyword evidence="9" id="KW-1185">Reference proteome</keyword>
<reference evidence="8 9" key="1">
    <citation type="submission" date="2019-11" db="EMBL/GenBank/DDBJ databases">
        <authorList>
            <person name="Dong K."/>
        </authorList>
    </citation>
    <scope>NUCLEOTIDE SEQUENCE [LARGE SCALE GENOMIC DNA]</scope>
    <source>
        <strain evidence="8 9">NBRC 111993</strain>
    </source>
</reference>
<feature type="active site" description="O-isoaspartyl threonine intermediate" evidence="3">
    <location>
        <position position="40"/>
    </location>
</feature>
<dbReference type="PROSITE" id="PS00144">
    <property type="entry name" value="ASN_GLN_ASE_1"/>
    <property type="match status" value="1"/>
</dbReference>
<evidence type="ECO:0000256" key="2">
    <source>
        <dbReference type="ARBA" id="ARBA00022801"/>
    </source>
</evidence>
<evidence type="ECO:0000256" key="5">
    <source>
        <dbReference type="PROSITE-ProRule" id="PRU10099"/>
    </source>
</evidence>
<dbReference type="InterPro" id="IPR040919">
    <property type="entry name" value="Asparaginase_C"/>
</dbReference>
<dbReference type="SMART" id="SM00870">
    <property type="entry name" value="Asparaginase"/>
    <property type="match status" value="1"/>
</dbReference>
<dbReference type="Proteomes" id="UP000478183">
    <property type="component" value="Unassembled WGS sequence"/>
</dbReference>
<evidence type="ECO:0000256" key="3">
    <source>
        <dbReference type="PIRSR" id="PIRSR001220-1"/>
    </source>
</evidence>
<dbReference type="AlphaFoldDB" id="A0A6L6J8I1"/>
<evidence type="ECO:0000313" key="8">
    <source>
        <dbReference type="EMBL" id="MTH77049.1"/>
    </source>
</evidence>
<dbReference type="InterPro" id="IPR006034">
    <property type="entry name" value="Asparaginase/glutaminase-like"/>
</dbReference>